<accession>A0ABT1SSS3</accession>
<sequence length="195" mass="21433">MQDIYVVLYKDYTALDAFGPVEVLGSIDDFKLHFVSLDGGIVINQQSIRLETEPMTTIKEGGILLIPGGWGSRTEVDHEAFIKALGQAIDKSELVLSVCTGAALVAKTGALDGKRATSNKRAFDWVVSCRPEVKWEKPSRWVHDGKFYTAAGVSAGIDMALGFIGDRFGEEQAVEICTRMEYNWNRNADEGLSIK</sequence>
<dbReference type="PANTHER" id="PTHR43130:SF15">
    <property type="entry name" value="THIJ_PFPI FAMILY PROTEIN (AFU_ORTHOLOGUE AFUA_5G14240)"/>
    <property type="match status" value="1"/>
</dbReference>
<dbReference type="Pfam" id="PF01965">
    <property type="entry name" value="DJ-1_PfpI"/>
    <property type="match status" value="1"/>
</dbReference>
<comment type="caution">
    <text evidence="2">The sequence shown here is derived from an EMBL/GenBank/DDBJ whole genome shotgun (WGS) entry which is preliminary data.</text>
</comment>
<dbReference type="InterPro" id="IPR052158">
    <property type="entry name" value="INH-QAR"/>
</dbReference>
<evidence type="ECO:0000259" key="1">
    <source>
        <dbReference type="Pfam" id="PF01965"/>
    </source>
</evidence>
<proteinExistence type="predicted"/>
<reference evidence="2 3" key="1">
    <citation type="submission" date="2022-06" db="EMBL/GenBank/DDBJ databases">
        <title>Isolation of gut microbiota from human fecal samples.</title>
        <authorList>
            <person name="Pamer E.G."/>
            <person name="Barat B."/>
            <person name="Waligurski E."/>
            <person name="Medina S."/>
            <person name="Paddock L."/>
            <person name="Mostad J."/>
        </authorList>
    </citation>
    <scope>NUCLEOTIDE SEQUENCE [LARGE SCALE GENOMIC DNA]</scope>
    <source>
        <strain evidence="2 3">DFI.1.1</strain>
    </source>
</reference>
<keyword evidence="3" id="KW-1185">Reference proteome</keyword>
<dbReference type="CDD" id="cd03139">
    <property type="entry name" value="GATase1_PfpI_2"/>
    <property type="match status" value="1"/>
</dbReference>
<protein>
    <submittedName>
        <fullName evidence="2">DJ-1/PfpI family protein</fullName>
    </submittedName>
</protein>
<feature type="domain" description="DJ-1/PfpI" evidence="1">
    <location>
        <begin position="4"/>
        <end position="163"/>
    </location>
</feature>
<dbReference type="InterPro" id="IPR029062">
    <property type="entry name" value="Class_I_gatase-like"/>
</dbReference>
<dbReference type="PANTHER" id="PTHR43130">
    <property type="entry name" value="ARAC-FAMILY TRANSCRIPTIONAL REGULATOR"/>
    <property type="match status" value="1"/>
</dbReference>
<dbReference type="Gene3D" id="3.40.50.880">
    <property type="match status" value="1"/>
</dbReference>
<dbReference type="Proteomes" id="UP001206692">
    <property type="component" value="Unassembled WGS sequence"/>
</dbReference>
<dbReference type="SUPFAM" id="SSF52317">
    <property type="entry name" value="Class I glutamine amidotransferase-like"/>
    <property type="match status" value="1"/>
</dbReference>
<evidence type="ECO:0000313" key="2">
    <source>
        <dbReference type="EMBL" id="MCQ5342928.1"/>
    </source>
</evidence>
<dbReference type="RefSeq" id="WP_062412527.1">
    <property type="nucleotide sequence ID" value="NZ_JAJCIO010000016.1"/>
</dbReference>
<evidence type="ECO:0000313" key="3">
    <source>
        <dbReference type="Proteomes" id="UP001206692"/>
    </source>
</evidence>
<gene>
    <name evidence="2" type="ORF">NE675_07835</name>
</gene>
<name>A0ABT1SSS3_9FIRM</name>
<dbReference type="EMBL" id="JANGEW010000013">
    <property type="protein sequence ID" value="MCQ5342928.1"/>
    <property type="molecule type" value="Genomic_DNA"/>
</dbReference>
<organism evidence="2 3">
    <name type="scientific">Megasphaera massiliensis</name>
    <dbReference type="NCBI Taxonomy" id="1232428"/>
    <lineage>
        <taxon>Bacteria</taxon>
        <taxon>Bacillati</taxon>
        <taxon>Bacillota</taxon>
        <taxon>Negativicutes</taxon>
        <taxon>Veillonellales</taxon>
        <taxon>Veillonellaceae</taxon>
        <taxon>Megasphaera</taxon>
    </lineage>
</organism>
<dbReference type="InterPro" id="IPR002818">
    <property type="entry name" value="DJ-1/PfpI"/>
</dbReference>